<accession>A0A2X0I8L7</accession>
<keyword evidence="2" id="KW-0472">Membrane</keyword>
<evidence type="ECO:0000256" key="1">
    <source>
        <dbReference type="SAM" id="MobiDB-lite"/>
    </source>
</evidence>
<keyword evidence="2" id="KW-1133">Transmembrane helix</keyword>
<dbReference type="EMBL" id="QKYN01000171">
    <property type="protein sequence ID" value="RAG81224.1"/>
    <property type="molecule type" value="Genomic_DNA"/>
</dbReference>
<gene>
    <name evidence="3" type="ORF">DN069_33890</name>
</gene>
<evidence type="ECO:0000313" key="3">
    <source>
        <dbReference type="EMBL" id="RAG81224.1"/>
    </source>
</evidence>
<reference evidence="3 4" key="1">
    <citation type="submission" date="2018-06" db="EMBL/GenBank/DDBJ databases">
        <title>Streptacidiphilus pinicola sp. nov., isolated from pine grove soil.</title>
        <authorList>
            <person name="Roh S.G."/>
            <person name="Park S."/>
            <person name="Kim M.-K."/>
            <person name="Yun B.-R."/>
            <person name="Park J."/>
            <person name="Kim M.J."/>
            <person name="Kim Y.S."/>
            <person name="Kim S.B."/>
        </authorList>
    </citation>
    <scope>NUCLEOTIDE SEQUENCE [LARGE SCALE GENOMIC DNA]</scope>
    <source>
        <strain evidence="3 4">MMS16-CNU450</strain>
    </source>
</reference>
<proteinExistence type="predicted"/>
<protein>
    <submittedName>
        <fullName evidence="3">Uncharacterized protein</fullName>
    </submittedName>
</protein>
<dbReference type="AlphaFoldDB" id="A0A2X0I8L7"/>
<feature type="transmembrane region" description="Helical" evidence="2">
    <location>
        <begin position="385"/>
        <end position="407"/>
    </location>
</feature>
<feature type="transmembrane region" description="Helical" evidence="2">
    <location>
        <begin position="216"/>
        <end position="241"/>
    </location>
</feature>
<comment type="caution">
    <text evidence="3">The sequence shown here is derived from an EMBL/GenBank/DDBJ whole genome shotgun (WGS) entry which is preliminary data.</text>
</comment>
<feature type="transmembrane region" description="Helical" evidence="2">
    <location>
        <begin position="355"/>
        <end position="373"/>
    </location>
</feature>
<feature type="region of interest" description="Disordered" evidence="1">
    <location>
        <begin position="143"/>
        <end position="171"/>
    </location>
</feature>
<evidence type="ECO:0000256" key="2">
    <source>
        <dbReference type="SAM" id="Phobius"/>
    </source>
</evidence>
<name>A0A2X0I8L7_9ACTN</name>
<feature type="transmembrane region" description="Helical" evidence="2">
    <location>
        <begin position="280"/>
        <end position="299"/>
    </location>
</feature>
<sequence>MRVRVCVSTHKRCAEEVVGVLSEAGWTCKEDTTVTRAVLGPAERDLDSHWTVIVTLPGGPTLATTTAEEQVTERLKNLGPACSVRGAWLWEQQLVPSIGFCVYKPSVYTTGFLGWCARRWRSFGFADTGEVIHEHSEAEAQAEFERRAKLSDGPRRPEGAGLRRRWGTPSPSALPASFPQRVWRRVEDSDLARTVVFVCALMALVFVTRGQWEHPWWGPALLVPVCAAAALFYWVLFPRVFGRGAVSHSTRGLSLAVLMACLGVLGGALTALMAPSFFSWQMFAAALAVLAALNGLRLLTAAAWARKAALGLIPIALSLFPPLTQQISQLSYAMYLSPFSLQPGDAPVTLGWIGAWRPIAVGAVGVLIALAGAGYARYWNREPGALLLVPMCFLFLVGVLGVVAAGWDDGRKAQAAAAAGTLPGAWHGLTAKAVCLYPLSVSTPFAGAPPVTGRPVMSFDIDAAQVALWDPRTGDVTRLPGSSADLRVVPSLTARCSTAPR</sequence>
<keyword evidence="2" id="KW-0812">Transmembrane</keyword>
<feature type="transmembrane region" description="Helical" evidence="2">
    <location>
        <begin position="191"/>
        <end position="210"/>
    </location>
</feature>
<dbReference type="Proteomes" id="UP000248889">
    <property type="component" value="Unassembled WGS sequence"/>
</dbReference>
<organism evidence="3 4">
    <name type="scientific">Streptacidiphilus pinicola</name>
    <dbReference type="NCBI Taxonomy" id="2219663"/>
    <lineage>
        <taxon>Bacteria</taxon>
        <taxon>Bacillati</taxon>
        <taxon>Actinomycetota</taxon>
        <taxon>Actinomycetes</taxon>
        <taxon>Kitasatosporales</taxon>
        <taxon>Streptomycetaceae</taxon>
        <taxon>Streptacidiphilus</taxon>
    </lineage>
</organism>
<evidence type="ECO:0000313" key="4">
    <source>
        <dbReference type="Proteomes" id="UP000248889"/>
    </source>
</evidence>
<feature type="compositionally biased region" description="Basic and acidic residues" evidence="1">
    <location>
        <begin position="143"/>
        <end position="158"/>
    </location>
</feature>
<keyword evidence="4" id="KW-1185">Reference proteome</keyword>
<feature type="transmembrane region" description="Helical" evidence="2">
    <location>
        <begin position="311"/>
        <end position="335"/>
    </location>
</feature>
<feature type="transmembrane region" description="Helical" evidence="2">
    <location>
        <begin position="253"/>
        <end position="274"/>
    </location>
</feature>